<dbReference type="InterPro" id="IPR016292">
    <property type="entry name" value="Epoxide_hydrolase"/>
</dbReference>
<organism evidence="6 7">
    <name type="scientific">Karstenula rhodostoma CBS 690.94</name>
    <dbReference type="NCBI Taxonomy" id="1392251"/>
    <lineage>
        <taxon>Eukaryota</taxon>
        <taxon>Fungi</taxon>
        <taxon>Dikarya</taxon>
        <taxon>Ascomycota</taxon>
        <taxon>Pezizomycotina</taxon>
        <taxon>Dothideomycetes</taxon>
        <taxon>Pleosporomycetidae</taxon>
        <taxon>Pleosporales</taxon>
        <taxon>Massarineae</taxon>
        <taxon>Didymosphaeriaceae</taxon>
        <taxon>Karstenula</taxon>
    </lineage>
</organism>
<dbReference type="GO" id="GO:0004301">
    <property type="term" value="F:epoxide hydrolase activity"/>
    <property type="evidence" value="ECO:0007669"/>
    <property type="project" value="TreeGrafter"/>
</dbReference>
<keyword evidence="3" id="KW-0378">Hydrolase</keyword>
<dbReference type="PANTHER" id="PTHR21661">
    <property type="entry name" value="EPOXIDE HYDROLASE 1-RELATED"/>
    <property type="match status" value="1"/>
</dbReference>
<feature type="domain" description="Epoxide hydrolase N-terminal" evidence="5">
    <location>
        <begin position="5"/>
        <end position="116"/>
    </location>
</feature>
<dbReference type="InterPro" id="IPR000639">
    <property type="entry name" value="Epox_hydrolase-like"/>
</dbReference>
<comment type="similarity">
    <text evidence="1">Belongs to the peptidase S33 family.</text>
</comment>
<keyword evidence="7" id="KW-1185">Reference proteome</keyword>
<dbReference type="PANTHER" id="PTHR21661:SF35">
    <property type="entry name" value="EPOXIDE HYDROLASE"/>
    <property type="match status" value="1"/>
</dbReference>
<dbReference type="InterPro" id="IPR029058">
    <property type="entry name" value="AB_hydrolase_fold"/>
</dbReference>
<evidence type="ECO:0000256" key="1">
    <source>
        <dbReference type="ARBA" id="ARBA00010088"/>
    </source>
</evidence>
<proteinExistence type="inferred from homology"/>
<evidence type="ECO:0000313" key="7">
    <source>
        <dbReference type="Proteomes" id="UP000799764"/>
    </source>
</evidence>
<dbReference type="PIRSF" id="PIRSF001112">
    <property type="entry name" value="Epoxide_hydrolase"/>
    <property type="match status" value="1"/>
</dbReference>
<dbReference type="EMBL" id="MU001494">
    <property type="protein sequence ID" value="KAF2449964.1"/>
    <property type="molecule type" value="Genomic_DNA"/>
</dbReference>
<evidence type="ECO:0000259" key="5">
    <source>
        <dbReference type="Pfam" id="PF06441"/>
    </source>
</evidence>
<gene>
    <name evidence="6" type="ORF">P171DRAFT_203349</name>
</gene>
<feature type="active site" description="Proton donor" evidence="4">
    <location>
        <position position="316"/>
    </location>
</feature>
<dbReference type="PRINTS" id="PR00412">
    <property type="entry name" value="EPOXHYDRLASE"/>
</dbReference>
<dbReference type="SUPFAM" id="SSF53474">
    <property type="entry name" value="alpha/beta-Hydrolases"/>
    <property type="match status" value="1"/>
</dbReference>
<sequence length="408" mass="45753">MPTNTPFKIAIPDEKLRRLKKKLLFTDLPDEVTSTKDPWARGVPLSDIKRLTAYWAETFDWRKAETKLNELPQFVTTINVDDFGQYDVHYVHKKSESVQGIPLLFLHGWPGGFFEVSKLLPYLHGGESEAAFHVVAPSLVDFGFSSESKKDGFAIDQHAEVCHKLMISLGYNEYVVHGGDLGGLTARFIALKYGRAHCKAVHVTNVIPAEPTEAKHPEIYAEVQSTSLSALEIDGLARTAKHFSKASGYYQLASTRPQTLGYALADSPVALLAWIYEKLHDWVDSEYRWTDDDICTWVSIYWFSTAGPAASSRAFYEFENRQPEPAFPASQVYINVPLGVVRFANDIVLLPRLWNRTLGPVIYESEYDVGGHWAAWERPDAIAKDLQAMFGRDGPAFACVTGKPGFTE</sequence>
<dbReference type="Pfam" id="PF06441">
    <property type="entry name" value="EHN"/>
    <property type="match status" value="1"/>
</dbReference>
<keyword evidence="2" id="KW-0058">Aromatic hydrocarbons catabolism</keyword>
<evidence type="ECO:0000256" key="3">
    <source>
        <dbReference type="ARBA" id="ARBA00022801"/>
    </source>
</evidence>
<name>A0A9P4PRH4_9PLEO</name>
<protein>
    <submittedName>
        <fullName evidence="6">Alpha/beta-hydrolase</fullName>
    </submittedName>
</protein>
<dbReference type="GO" id="GO:0097176">
    <property type="term" value="P:epoxide metabolic process"/>
    <property type="evidence" value="ECO:0007669"/>
    <property type="project" value="TreeGrafter"/>
</dbReference>
<reference evidence="6" key="1">
    <citation type="journal article" date="2020" name="Stud. Mycol.">
        <title>101 Dothideomycetes genomes: a test case for predicting lifestyles and emergence of pathogens.</title>
        <authorList>
            <person name="Haridas S."/>
            <person name="Albert R."/>
            <person name="Binder M."/>
            <person name="Bloem J."/>
            <person name="Labutti K."/>
            <person name="Salamov A."/>
            <person name="Andreopoulos B."/>
            <person name="Baker S."/>
            <person name="Barry K."/>
            <person name="Bills G."/>
            <person name="Bluhm B."/>
            <person name="Cannon C."/>
            <person name="Castanera R."/>
            <person name="Culley D."/>
            <person name="Daum C."/>
            <person name="Ezra D."/>
            <person name="Gonzalez J."/>
            <person name="Henrissat B."/>
            <person name="Kuo A."/>
            <person name="Liang C."/>
            <person name="Lipzen A."/>
            <person name="Lutzoni F."/>
            <person name="Magnuson J."/>
            <person name="Mondo S."/>
            <person name="Nolan M."/>
            <person name="Ohm R."/>
            <person name="Pangilinan J."/>
            <person name="Park H.-J."/>
            <person name="Ramirez L."/>
            <person name="Alfaro M."/>
            <person name="Sun H."/>
            <person name="Tritt A."/>
            <person name="Yoshinaga Y."/>
            <person name="Zwiers L.-H."/>
            <person name="Turgeon B."/>
            <person name="Goodwin S."/>
            <person name="Spatafora J."/>
            <person name="Crous P."/>
            <person name="Grigoriev I."/>
        </authorList>
    </citation>
    <scope>NUCLEOTIDE SEQUENCE</scope>
    <source>
        <strain evidence="6">CBS 690.94</strain>
    </source>
</reference>
<evidence type="ECO:0000313" key="6">
    <source>
        <dbReference type="EMBL" id="KAF2449964.1"/>
    </source>
</evidence>
<dbReference type="OrthoDB" id="7130006at2759"/>
<evidence type="ECO:0000256" key="4">
    <source>
        <dbReference type="PIRSR" id="PIRSR001112-1"/>
    </source>
</evidence>
<dbReference type="Proteomes" id="UP000799764">
    <property type="component" value="Unassembled WGS sequence"/>
</dbReference>
<comment type="caution">
    <text evidence="6">The sequence shown here is derived from an EMBL/GenBank/DDBJ whole genome shotgun (WGS) entry which is preliminary data.</text>
</comment>
<dbReference type="AlphaFoldDB" id="A0A9P4PRH4"/>
<feature type="active site" description="Nucleophile" evidence="4">
    <location>
        <position position="180"/>
    </location>
</feature>
<accession>A0A9P4PRH4</accession>
<evidence type="ECO:0000256" key="2">
    <source>
        <dbReference type="ARBA" id="ARBA00022797"/>
    </source>
</evidence>
<dbReference type="Gene3D" id="3.40.50.1820">
    <property type="entry name" value="alpha/beta hydrolase"/>
    <property type="match status" value="1"/>
</dbReference>
<feature type="active site" description="Proton acceptor" evidence="4">
    <location>
        <position position="372"/>
    </location>
</feature>
<dbReference type="InterPro" id="IPR010497">
    <property type="entry name" value="Epoxide_hydro_N"/>
</dbReference>